<dbReference type="Gene3D" id="3.40.50.720">
    <property type="entry name" value="NAD(P)-binding Rossmann-like Domain"/>
    <property type="match status" value="1"/>
</dbReference>
<comment type="pathway">
    <text evidence="4">Protein modification; protein neddylation.</text>
</comment>
<dbReference type="InterPro" id="IPR023318">
    <property type="entry name" value="Ub_act_enz_dom_a_sf"/>
</dbReference>
<name>A0A1A8ZLG7_PLAOA</name>
<dbReference type="AlphaFoldDB" id="A0A1A8ZLG7"/>
<dbReference type="Pfam" id="PF00899">
    <property type="entry name" value="ThiF"/>
    <property type="match status" value="1"/>
</dbReference>
<comment type="similarity">
    <text evidence="4">Belongs to the ubiquitin-activating E1 family. UBA3 subfamily.</text>
</comment>
<evidence type="ECO:0000256" key="4">
    <source>
        <dbReference type="RuleBase" id="RU368009"/>
    </source>
</evidence>
<dbReference type="InterPro" id="IPR035985">
    <property type="entry name" value="Ubiquitin-activating_enz"/>
</dbReference>
<evidence type="ECO:0000256" key="2">
    <source>
        <dbReference type="ARBA" id="ARBA00022786"/>
    </source>
</evidence>
<dbReference type="Proteomes" id="UP000078555">
    <property type="component" value="Unassembled WGS sequence"/>
</dbReference>
<comment type="function">
    <text evidence="4">Catalytic subunit of the dimeric E1 enzyme, which activates NEDD8.</text>
</comment>
<dbReference type="GO" id="GO:0005524">
    <property type="term" value="F:ATP binding"/>
    <property type="evidence" value="ECO:0007669"/>
    <property type="project" value="UniProtKB-UniRule"/>
</dbReference>
<dbReference type="EMBL" id="FLRD01000135">
    <property type="protein sequence ID" value="SBT44697.1"/>
    <property type="molecule type" value="Genomic_DNA"/>
</dbReference>
<comment type="catalytic activity">
    <reaction evidence="4">
        <text>ATP + [NEDD8 protein] + [E1 NEDD8-activating enzyme]-L-cysteine = AMP + diphosphate + [E1 NEDD8-activating enzyme]-S-[NEDD8 protein]-yl-L-cysteine.</text>
        <dbReference type="EC" id="6.2.1.64"/>
    </reaction>
</comment>
<dbReference type="PANTHER" id="PTHR10953:SF6">
    <property type="entry name" value="NEDD8-ACTIVATING ENZYME E1 CATALYTIC SUBUNIT"/>
    <property type="match status" value="1"/>
</dbReference>
<dbReference type="SUPFAM" id="SSF69572">
    <property type="entry name" value="Activating enzymes of the ubiquitin-like proteins"/>
    <property type="match status" value="1"/>
</dbReference>
<dbReference type="GO" id="GO:0045116">
    <property type="term" value="P:protein neddylation"/>
    <property type="evidence" value="ECO:0007669"/>
    <property type="project" value="UniProtKB-UniRule"/>
</dbReference>
<dbReference type="GO" id="GO:0005634">
    <property type="term" value="C:nucleus"/>
    <property type="evidence" value="ECO:0007669"/>
    <property type="project" value="TreeGrafter"/>
</dbReference>
<dbReference type="GO" id="GO:0019781">
    <property type="term" value="F:NEDD8 activating enzyme activity"/>
    <property type="evidence" value="ECO:0007669"/>
    <property type="project" value="UniProtKB-UniRule"/>
</dbReference>
<evidence type="ECO:0000256" key="3">
    <source>
        <dbReference type="ARBA" id="ARBA00022840"/>
    </source>
</evidence>
<organism evidence="6 7">
    <name type="scientific">Plasmodium ovale wallikeri</name>
    <dbReference type="NCBI Taxonomy" id="864142"/>
    <lineage>
        <taxon>Eukaryota</taxon>
        <taxon>Sar</taxon>
        <taxon>Alveolata</taxon>
        <taxon>Apicomplexa</taxon>
        <taxon>Aconoidasida</taxon>
        <taxon>Haemosporida</taxon>
        <taxon>Plasmodiidae</taxon>
        <taxon>Plasmodium</taxon>
        <taxon>Plasmodium (Plasmodium)</taxon>
    </lineage>
</organism>
<reference evidence="7" key="1">
    <citation type="submission" date="2016-05" db="EMBL/GenBank/DDBJ databases">
        <authorList>
            <person name="Naeem R."/>
        </authorList>
    </citation>
    <scope>NUCLEOTIDE SEQUENCE [LARGE SCALE GENOMIC DNA]</scope>
</reference>
<keyword evidence="2 4" id="KW-0833">Ubl conjugation pathway</keyword>
<keyword evidence="7" id="KW-1185">Reference proteome</keyword>
<dbReference type="UniPathway" id="UPA00885"/>
<protein>
    <recommendedName>
        <fullName evidence="4">NEDD8-activating enzyme E1 catalytic subunit</fullName>
        <ecNumber evidence="4">6.2.1.64</ecNumber>
    </recommendedName>
</protein>
<sequence>MQSERVHITISIRHSGVVATQVYRFSFPFWRLNIKKKKKRGREGERYALPLGMMLSDVEEAKVLVVGCGGLGNEVIKNLVYLSVKNISIVDYDIVEVSNLQRQFFFTEKEIGMYKVEAISKAIGGLCKNVSVKGYVSRVECFDVVFFEGFDIIIGCVDNINSRIYLNSIIFNLKREVIYIDGGVEGFKGNVKIVNRNSHFACFQCTIGNYANYGNDNWETIPVCSVTNRATSPEDCILYAMNISFEKEKKEKLNIYDENHVKWIYYEAKKRAKQFGIDKVTYALTDQVIKNIIPTTASTVMIIASLMTNEMNNIFLLKKKGRTYNANISKYKYSDILYVGDNGLYLYYYKIYKNTHCVVCNKKRIHISLKKTDTLNKLLQFIRETYNSEQVSISSHSSVLFITAKCFNKKKNDQHKLNSTFQQLMDQGKVIQNGYLNVQTDRDNFLLFLHLE</sequence>
<keyword evidence="4" id="KW-0436">Ligase</keyword>
<accession>A0A1A8ZLG7</accession>
<keyword evidence="1 4" id="KW-0547">Nucleotide-binding</keyword>
<feature type="domain" description="THIF-type NAD/FAD binding fold" evidence="5">
    <location>
        <begin position="56"/>
        <end position="321"/>
    </location>
</feature>
<evidence type="ECO:0000256" key="1">
    <source>
        <dbReference type="ARBA" id="ARBA00022741"/>
    </source>
</evidence>
<evidence type="ECO:0000259" key="5">
    <source>
        <dbReference type="Pfam" id="PF00899"/>
    </source>
</evidence>
<evidence type="ECO:0000313" key="7">
    <source>
        <dbReference type="Proteomes" id="UP000078555"/>
    </source>
</evidence>
<dbReference type="InterPro" id="IPR000594">
    <property type="entry name" value="ThiF_NAD_FAD-bd"/>
</dbReference>
<gene>
    <name evidence="6" type="ORF">POVWA1_050400</name>
</gene>
<dbReference type="EC" id="6.2.1.64" evidence="4"/>
<dbReference type="GO" id="GO:0005737">
    <property type="term" value="C:cytoplasm"/>
    <property type="evidence" value="ECO:0007669"/>
    <property type="project" value="TreeGrafter"/>
</dbReference>
<dbReference type="InterPro" id="IPR045886">
    <property type="entry name" value="ThiF/MoeB/HesA"/>
</dbReference>
<dbReference type="PANTHER" id="PTHR10953">
    <property type="entry name" value="UBIQUITIN-ACTIVATING ENZYME E1"/>
    <property type="match status" value="1"/>
</dbReference>
<evidence type="ECO:0000313" key="6">
    <source>
        <dbReference type="EMBL" id="SBT44697.1"/>
    </source>
</evidence>
<dbReference type="Gene3D" id="1.10.10.520">
    <property type="entry name" value="Ubiquitin activating enzymes (Uba3). Chain: B, domain 2"/>
    <property type="match status" value="1"/>
</dbReference>
<keyword evidence="3 4" id="KW-0067">ATP-binding</keyword>
<proteinExistence type="inferred from homology"/>